<protein>
    <recommendedName>
        <fullName evidence="4">FAR-17a/AIG1-like protein</fullName>
    </recommendedName>
</protein>
<sequence>MSTWAYKLLGELNLNTKQLNFRLMYQKTSVKIAFMALTALVAWFAIVLQFSISFSVYVTEGRTFGGILVQLLSYFTILSNILVAKSLTLPLLNPTGRWGKYFSSASATGAITVYIATVGITYNIILRNLIVLEGFSILANELLHVVVPVLYVIYWFLFAAKARLKWSEIYYWLIYPLVYLVYILIRGAISGYYPYPFVDVGKLGYASVAMNSLGMIIGFAILSVLLILAGRAMYKSNN</sequence>
<proteinExistence type="predicted"/>
<evidence type="ECO:0000256" key="1">
    <source>
        <dbReference type="SAM" id="Phobius"/>
    </source>
</evidence>
<evidence type="ECO:0000313" key="3">
    <source>
        <dbReference type="Proteomes" id="UP000199679"/>
    </source>
</evidence>
<keyword evidence="1" id="KW-0812">Transmembrane</keyword>
<keyword evidence="3" id="KW-1185">Reference proteome</keyword>
<feature type="transmembrane region" description="Helical" evidence="1">
    <location>
        <begin position="64"/>
        <end position="84"/>
    </location>
</feature>
<keyword evidence="1" id="KW-0472">Membrane</keyword>
<gene>
    <name evidence="2" type="ORF">SAMN05216490_2049</name>
</gene>
<evidence type="ECO:0000313" key="2">
    <source>
        <dbReference type="EMBL" id="SDS90022.1"/>
    </source>
</evidence>
<feature type="transmembrane region" description="Helical" evidence="1">
    <location>
        <begin position="213"/>
        <end position="234"/>
    </location>
</feature>
<accession>A0A1H1VZ44</accession>
<feature type="transmembrane region" description="Helical" evidence="1">
    <location>
        <begin position="105"/>
        <end position="125"/>
    </location>
</feature>
<keyword evidence="1" id="KW-1133">Transmembrane helix</keyword>
<reference evidence="2 3" key="1">
    <citation type="submission" date="2016-10" db="EMBL/GenBank/DDBJ databases">
        <authorList>
            <person name="de Groot N.N."/>
        </authorList>
    </citation>
    <scope>NUCLEOTIDE SEQUENCE [LARGE SCALE GENOMIC DNA]</scope>
    <source>
        <strain evidence="2 3">MP1X4</strain>
    </source>
</reference>
<dbReference type="Proteomes" id="UP000199679">
    <property type="component" value="Chromosome I"/>
</dbReference>
<evidence type="ECO:0008006" key="4">
    <source>
        <dbReference type="Google" id="ProtNLM"/>
    </source>
</evidence>
<dbReference type="EMBL" id="LT629740">
    <property type="protein sequence ID" value="SDS90022.1"/>
    <property type="molecule type" value="Genomic_DNA"/>
</dbReference>
<dbReference type="AlphaFoldDB" id="A0A1H1VZ44"/>
<name>A0A1H1VZ44_MUCMA</name>
<dbReference type="InterPro" id="IPR049713">
    <property type="entry name" value="Pr6Pr-like"/>
</dbReference>
<feature type="transmembrane region" description="Helical" evidence="1">
    <location>
        <begin position="137"/>
        <end position="157"/>
    </location>
</feature>
<organism evidence="2 3">
    <name type="scientific">Mucilaginibacter mallensis</name>
    <dbReference type="NCBI Taxonomy" id="652787"/>
    <lineage>
        <taxon>Bacteria</taxon>
        <taxon>Pseudomonadati</taxon>
        <taxon>Bacteroidota</taxon>
        <taxon>Sphingobacteriia</taxon>
        <taxon>Sphingobacteriales</taxon>
        <taxon>Sphingobacteriaceae</taxon>
        <taxon>Mucilaginibacter</taxon>
    </lineage>
</organism>
<feature type="transmembrane region" description="Helical" evidence="1">
    <location>
        <begin position="169"/>
        <end position="193"/>
    </location>
</feature>
<dbReference type="STRING" id="652787.SAMN05216490_2049"/>
<feature type="transmembrane region" description="Helical" evidence="1">
    <location>
        <begin position="32"/>
        <end position="58"/>
    </location>
</feature>
<dbReference type="NCBIfam" id="NF038065">
    <property type="entry name" value="Pr6Pr"/>
    <property type="match status" value="1"/>
</dbReference>